<evidence type="ECO:0000259" key="2">
    <source>
        <dbReference type="Pfam" id="PF13635"/>
    </source>
</evidence>
<dbReference type="KEGG" id="mehf:MmiHf6_16600"/>
<dbReference type="Proteomes" id="UP001302978">
    <property type="component" value="Chromosome"/>
</dbReference>
<organism evidence="3 4">
    <name type="scientific">Methanimicrococcus hongohii</name>
    <dbReference type="NCBI Taxonomy" id="3028295"/>
    <lineage>
        <taxon>Archaea</taxon>
        <taxon>Methanobacteriati</taxon>
        <taxon>Methanobacteriota</taxon>
        <taxon>Stenosarchaea group</taxon>
        <taxon>Methanomicrobia</taxon>
        <taxon>Methanosarcinales</taxon>
        <taxon>Methanosarcinaceae</taxon>
        <taxon>Methanimicrococcus</taxon>
    </lineage>
</organism>
<dbReference type="Pfam" id="PF13173">
    <property type="entry name" value="AAA_14"/>
    <property type="match status" value="1"/>
</dbReference>
<reference evidence="3 4" key="1">
    <citation type="submission" date="2023-07" db="EMBL/GenBank/DDBJ databases">
        <title>Closed genoem sequence of Methanomicrococcus sp. Hf6.</title>
        <authorList>
            <person name="Poehlein A."/>
            <person name="Protasov E."/>
            <person name="Platt K."/>
            <person name="Reeh H."/>
            <person name="Daniel R."/>
            <person name="Brune A."/>
        </authorList>
    </citation>
    <scope>NUCLEOTIDE SEQUENCE [LARGE SCALE GENOMIC DNA]</scope>
    <source>
        <strain evidence="3 4">Hf6</strain>
    </source>
</reference>
<dbReference type="InterPro" id="IPR027417">
    <property type="entry name" value="P-loop_NTPase"/>
</dbReference>
<protein>
    <recommendedName>
        <fullName evidence="5">ATP-binding protein</fullName>
    </recommendedName>
</protein>
<name>A0AA96V0Y0_9EURY</name>
<dbReference type="EMBL" id="CP131059">
    <property type="protein sequence ID" value="WNY24329.1"/>
    <property type="molecule type" value="Genomic_DNA"/>
</dbReference>
<evidence type="ECO:0008006" key="5">
    <source>
        <dbReference type="Google" id="ProtNLM"/>
    </source>
</evidence>
<evidence type="ECO:0000313" key="3">
    <source>
        <dbReference type="EMBL" id="WNY24329.1"/>
    </source>
</evidence>
<dbReference type="Gene3D" id="3.40.50.300">
    <property type="entry name" value="P-loop containing nucleotide triphosphate hydrolases"/>
    <property type="match status" value="1"/>
</dbReference>
<dbReference type="AlphaFoldDB" id="A0AA96V0Y0"/>
<keyword evidence="4" id="KW-1185">Reference proteome</keyword>
<dbReference type="InterPro" id="IPR025420">
    <property type="entry name" value="DUF4143"/>
</dbReference>
<accession>A0AA96V0Y0</accession>
<evidence type="ECO:0000259" key="1">
    <source>
        <dbReference type="Pfam" id="PF13173"/>
    </source>
</evidence>
<sequence>MLLQSQISEVLDSQKELFLEQDYGLLRESLDEVPKSSSHAVVITGIRRCGKSTLLLQIFNQKSQSSADEILYLHFEDIRLAGFETSDLTRLDAEIKRRKPKVLFFDEIQFVSGWELFVSQLLKEKYSVYITGSNASLLSRELGTHLTGRHRSFELFTFSYSEFLEISELESGSDSLLTYLNSGGFPAYISETHASRAGQLNALADDILIRDIAVRHSLKDVSSLRQLAVYLMSNIGNTVSANKLAGSFGIKSGTTILDYFSYLNDSYLFEFLPQFSWSARAQAQNPKKIYTIDNGFIDEVSSSFTENSGHKLENAVYLHLRRQNKYGAELFYFKEKGECDFVVFDKGKAKQVVQSCFELNSLNLEREIAGVAEAASFFKLNEGIIVTFDQRDVIEKEGIRIEVVPAYDFFK</sequence>
<dbReference type="PANTHER" id="PTHR33295">
    <property type="entry name" value="ATPASE"/>
    <property type="match status" value="1"/>
</dbReference>
<dbReference type="InterPro" id="IPR041682">
    <property type="entry name" value="AAA_14"/>
</dbReference>
<feature type="domain" description="AAA" evidence="1">
    <location>
        <begin position="39"/>
        <end position="164"/>
    </location>
</feature>
<feature type="domain" description="DUF4143" evidence="2">
    <location>
        <begin position="210"/>
        <end position="349"/>
    </location>
</feature>
<dbReference type="PANTHER" id="PTHR33295:SF8">
    <property type="entry name" value="AAA+ ATPASE DOMAIN-CONTAINING PROTEIN"/>
    <property type="match status" value="1"/>
</dbReference>
<proteinExistence type="predicted"/>
<dbReference type="SUPFAM" id="SSF52540">
    <property type="entry name" value="P-loop containing nucleoside triphosphate hydrolases"/>
    <property type="match status" value="1"/>
</dbReference>
<evidence type="ECO:0000313" key="4">
    <source>
        <dbReference type="Proteomes" id="UP001302978"/>
    </source>
</evidence>
<dbReference type="Pfam" id="PF13635">
    <property type="entry name" value="DUF4143"/>
    <property type="match status" value="1"/>
</dbReference>
<gene>
    <name evidence="3" type="ORF">MmiHf6_16600</name>
</gene>